<dbReference type="AlphaFoldDB" id="R7S710"/>
<organism evidence="1 2">
    <name type="scientific">Trametes versicolor (strain FP-101664)</name>
    <name type="common">White-rot fungus</name>
    <name type="synonym">Coriolus versicolor</name>
    <dbReference type="NCBI Taxonomy" id="717944"/>
    <lineage>
        <taxon>Eukaryota</taxon>
        <taxon>Fungi</taxon>
        <taxon>Dikarya</taxon>
        <taxon>Basidiomycota</taxon>
        <taxon>Agaricomycotina</taxon>
        <taxon>Agaricomycetes</taxon>
        <taxon>Polyporales</taxon>
        <taxon>Polyporaceae</taxon>
        <taxon>Trametes</taxon>
    </lineage>
</organism>
<dbReference type="RefSeq" id="XP_008045749.1">
    <property type="nucleotide sequence ID" value="XM_008047558.1"/>
</dbReference>
<evidence type="ECO:0000313" key="2">
    <source>
        <dbReference type="Proteomes" id="UP000054317"/>
    </source>
</evidence>
<sequence length="156" mass="17722">MVDVPDGPRNEPRTLQARTARKAELFEARHSVVMQGILEHHKELLDRLSTQTLNRNMGDGSLTGGPSPYRLVEAQWQSPVMKEFVRALDAHYGNPFKMEMRDGDAPPVGLWRNCYSEGWLQQLTPYDVSALHIIDEDYPFQLPDAEEEGRITTASD</sequence>
<protein>
    <submittedName>
        <fullName evidence="1">Uncharacterized protein</fullName>
    </submittedName>
</protein>
<dbReference type="KEGG" id="tvs:TRAVEDRAFT_54628"/>
<dbReference type="GeneID" id="19417466"/>
<name>R7S710_TRAVS</name>
<dbReference type="Proteomes" id="UP000054317">
    <property type="component" value="Unassembled WGS sequence"/>
</dbReference>
<dbReference type="EMBL" id="JH711823">
    <property type="protein sequence ID" value="EIW51367.1"/>
    <property type="molecule type" value="Genomic_DNA"/>
</dbReference>
<keyword evidence="2" id="KW-1185">Reference proteome</keyword>
<gene>
    <name evidence="1" type="ORF">TRAVEDRAFT_54628</name>
</gene>
<accession>R7S710</accession>
<evidence type="ECO:0000313" key="1">
    <source>
        <dbReference type="EMBL" id="EIW51367.1"/>
    </source>
</evidence>
<dbReference type="OrthoDB" id="2723743at2759"/>
<reference evidence="2" key="1">
    <citation type="journal article" date="2012" name="Science">
        <title>The Paleozoic origin of enzymatic lignin decomposition reconstructed from 31 fungal genomes.</title>
        <authorList>
            <person name="Floudas D."/>
            <person name="Binder M."/>
            <person name="Riley R."/>
            <person name="Barry K."/>
            <person name="Blanchette R.A."/>
            <person name="Henrissat B."/>
            <person name="Martinez A.T."/>
            <person name="Otillar R."/>
            <person name="Spatafora J.W."/>
            <person name="Yadav J.S."/>
            <person name="Aerts A."/>
            <person name="Benoit I."/>
            <person name="Boyd A."/>
            <person name="Carlson A."/>
            <person name="Copeland A."/>
            <person name="Coutinho P.M."/>
            <person name="de Vries R.P."/>
            <person name="Ferreira P."/>
            <person name="Findley K."/>
            <person name="Foster B."/>
            <person name="Gaskell J."/>
            <person name="Glotzer D."/>
            <person name="Gorecki P."/>
            <person name="Heitman J."/>
            <person name="Hesse C."/>
            <person name="Hori C."/>
            <person name="Igarashi K."/>
            <person name="Jurgens J.A."/>
            <person name="Kallen N."/>
            <person name="Kersten P."/>
            <person name="Kohler A."/>
            <person name="Kuees U."/>
            <person name="Kumar T.K.A."/>
            <person name="Kuo A."/>
            <person name="LaButti K."/>
            <person name="Larrondo L.F."/>
            <person name="Lindquist E."/>
            <person name="Ling A."/>
            <person name="Lombard V."/>
            <person name="Lucas S."/>
            <person name="Lundell T."/>
            <person name="Martin R."/>
            <person name="McLaughlin D.J."/>
            <person name="Morgenstern I."/>
            <person name="Morin E."/>
            <person name="Murat C."/>
            <person name="Nagy L.G."/>
            <person name="Nolan M."/>
            <person name="Ohm R.A."/>
            <person name="Patyshakuliyeva A."/>
            <person name="Rokas A."/>
            <person name="Ruiz-Duenas F.J."/>
            <person name="Sabat G."/>
            <person name="Salamov A."/>
            <person name="Samejima M."/>
            <person name="Schmutz J."/>
            <person name="Slot J.C."/>
            <person name="St John F."/>
            <person name="Stenlid J."/>
            <person name="Sun H."/>
            <person name="Sun S."/>
            <person name="Syed K."/>
            <person name="Tsang A."/>
            <person name="Wiebenga A."/>
            <person name="Young D."/>
            <person name="Pisabarro A."/>
            <person name="Eastwood D.C."/>
            <person name="Martin F."/>
            <person name="Cullen D."/>
            <person name="Grigoriev I.V."/>
            <person name="Hibbett D.S."/>
        </authorList>
    </citation>
    <scope>NUCLEOTIDE SEQUENCE [LARGE SCALE GENOMIC DNA]</scope>
    <source>
        <strain evidence="2">FP-101664</strain>
    </source>
</reference>
<proteinExistence type="predicted"/>